<dbReference type="NCBIfam" id="NF002139">
    <property type="entry name" value="PRK00977.1-3"/>
    <property type="match status" value="1"/>
</dbReference>
<dbReference type="Proteomes" id="UP000186104">
    <property type="component" value="Chromosome"/>
</dbReference>
<reference evidence="7 8" key="1">
    <citation type="submission" date="2016-06" db="EMBL/GenBank/DDBJ databases">
        <title>Complete genome sequence of a saline-alkali tolerant type strain Dietzia timorensis ID05-A0528T.</title>
        <authorList>
            <person name="Wu X."/>
        </authorList>
    </citation>
    <scope>NUCLEOTIDE SEQUENCE [LARGE SCALE GENOMIC DNA]</scope>
    <source>
        <strain evidence="7 8">ID05-A0528</strain>
    </source>
</reference>
<dbReference type="NCBIfam" id="TIGR01280">
    <property type="entry name" value="xseB"/>
    <property type="match status" value="1"/>
</dbReference>
<dbReference type="PANTHER" id="PTHR34137">
    <property type="entry name" value="EXODEOXYRIBONUCLEASE 7 SMALL SUBUNIT"/>
    <property type="match status" value="1"/>
</dbReference>
<organism evidence="7 8">
    <name type="scientific">Dietzia timorensis</name>
    <dbReference type="NCBI Taxonomy" id="499555"/>
    <lineage>
        <taxon>Bacteria</taxon>
        <taxon>Bacillati</taxon>
        <taxon>Actinomycetota</taxon>
        <taxon>Actinomycetes</taxon>
        <taxon>Mycobacteriales</taxon>
        <taxon>Dietziaceae</taxon>
        <taxon>Dietzia</taxon>
    </lineage>
</organism>
<dbReference type="Pfam" id="PF02609">
    <property type="entry name" value="Exonuc_VII_S"/>
    <property type="match status" value="1"/>
</dbReference>
<comment type="function">
    <text evidence="6">Bidirectionally degrades single-stranded DNA into large acid-insoluble oligonucleotides, which are then degraded further into small acid-soluble oligonucleotides.</text>
</comment>
<dbReference type="KEGG" id="dtm:BJL86_2098"/>
<protein>
    <recommendedName>
        <fullName evidence="6">Exodeoxyribonuclease 7 small subunit</fullName>
        <ecNumber evidence="6">3.1.11.6</ecNumber>
    </recommendedName>
    <alternativeName>
        <fullName evidence="6">Exodeoxyribonuclease VII small subunit</fullName>
        <shortName evidence="6">Exonuclease VII small subunit</shortName>
    </alternativeName>
</protein>
<name>A0A173LKN5_9ACTN</name>
<dbReference type="RefSeq" id="WP_067474698.1">
    <property type="nucleotide sequence ID" value="NZ_CP015961.1"/>
</dbReference>
<evidence type="ECO:0000256" key="1">
    <source>
        <dbReference type="ARBA" id="ARBA00009998"/>
    </source>
</evidence>
<dbReference type="GO" id="GO:0009318">
    <property type="term" value="C:exodeoxyribonuclease VII complex"/>
    <property type="evidence" value="ECO:0007669"/>
    <property type="project" value="UniProtKB-UniRule"/>
</dbReference>
<gene>
    <name evidence="6" type="primary">xseB</name>
    <name evidence="7" type="ORF">BJL86_2098</name>
</gene>
<sequence length="85" mass="9238">MSEDTNEATPVAELGFEAARDELIHVVRTLEAGGQDLDSSLKLWERGEELASRCEEHLAGARKRIDDVLAAKDEGTERGDGAEAE</sequence>
<dbReference type="EMBL" id="CP015961">
    <property type="protein sequence ID" value="ANI92865.1"/>
    <property type="molecule type" value="Genomic_DNA"/>
</dbReference>
<dbReference type="GO" id="GO:0005829">
    <property type="term" value="C:cytosol"/>
    <property type="evidence" value="ECO:0007669"/>
    <property type="project" value="TreeGrafter"/>
</dbReference>
<evidence type="ECO:0000256" key="3">
    <source>
        <dbReference type="ARBA" id="ARBA00022722"/>
    </source>
</evidence>
<comment type="similarity">
    <text evidence="1 6">Belongs to the XseB family.</text>
</comment>
<dbReference type="EC" id="3.1.11.6" evidence="6"/>
<dbReference type="STRING" id="499555.BJL86_2098"/>
<keyword evidence="3 6" id="KW-0540">Nuclease</keyword>
<dbReference type="Gene3D" id="1.10.287.1040">
    <property type="entry name" value="Exonuclease VII, small subunit"/>
    <property type="match status" value="1"/>
</dbReference>
<dbReference type="GO" id="GO:0008855">
    <property type="term" value="F:exodeoxyribonuclease VII activity"/>
    <property type="evidence" value="ECO:0007669"/>
    <property type="project" value="UniProtKB-UniRule"/>
</dbReference>
<comment type="subcellular location">
    <subcellularLocation>
        <location evidence="6">Cytoplasm</location>
    </subcellularLocation>
</comment>
<comment type="catalytic activity">
    <reaction evidence="6">
        <text>Exonucleolytic cleavage in either 5'- to 3'- or 3'- to 5'-direction to yield nucleoside 5'-phosphates.</text>
        <dbReference type="EC" id="3.1.11.6"/>
    </reaction>
</comment>
<dbReference type="AlphaFoldDB" id="A0A173LKN5"/>
<dbReference type="OrthoDB" id="5244334at2"/>
<keyword evidence="5 6" id="KW-0269">Exonuclease</keyword>
<dbReference type="SUPFAM" id="SSF116842">
    <property type="entry name" value="XseB-like"/>
    <property type="match status" value="1"/>
</dbReference>
<evidence type="ECO:0000313" key="8">
    <source>
        <dbReference type="Proteomes" id="UP000186104"/>
    </source>
</evidence>
<keyword evidence="4 6" id="KW-0378">Hydrolase</keyword>
<keyword evidence="2 6" id="KW-0963">Cytoplasm</keyword>
<evidence type="ECO:0000256" key="6">
    <source>
        <dbReference type="HAMAP-Rule" id="MF_00337"/>
    </source>
</evidence>
<proteinExistence type="inferred from homology"/>
<evidence type="ECO:0000256" key="5">
    <source>
        <dbReference type="ARBA" id="ARBA00022839"/>
    </source>
</evidence>
<evidence type="ECO:0000256" key="2">
    <source>
        <dbReference type="ARBA" id="ARBA00022490"/>
    </source>
</evidence>
<dbReference type="HAMAP" id="MF_00337">
    <property type="entry name" value="Exonuc_7_S"/>
    <property type="match status" value="1"/>
</dbReference>
<dbReference type="PANTHER" id="PTHR34137:SF1">
    <property type="entry name" value="EXODEOXYRIBONUCLEASE 7 SMALL SUBUNIT"/>
    <property type="match status" value="1"/>
</dbReference>
<dbReference type="GO" id="GO:0006308">
    <property type="term" value="P:DNA catabolic process"/>
    <property type="evidence" value="ECO:0007669"/>
    <property type="project" value="UniProtKB-UniRule"/>
</dbReference>
<dbReference type="InterPro" id="IPR037004">
    <property type="entry name" value="Exonuc_VII_ssu_sf"/>
</dbReference>
<evidence type="ECO:0000313" key="7">
    <source>
        <dbReference type="EMBL" id="ANI92865.1"/>
    </source>
</evidence>
<keyword evidence="8" id="KW-1185">Reference proteome</keyword>
<evidence type="ECO:0000256" key="4">
    <source>
        <dbReference type="ARBA" id="ARBA00022801"/>
    </source>
</evidence>
<accession>A0A173LKN5</accession>
<comment type="subunit">
    <text evidence="6">Heterooligomer composed of large and small subunits.</text>
</comment>
<dbReference type="PIRSF" id="PIRSF006488">
    <property type="entry name" value="Exonuc_VII_S"/>
    <property type="match status" value="1"/>
</dbReference>
<dbReference type="InterPro" id="IPR003761">
    <property type="entry name" value="Exonuc_VII_S"/>
</dbReference>